<dbReference type="EMBL" id="BMAT01005452">
    <property type="protein sequence ID" value="GFR93236.1"/>
    <property type="molecule type" value="Genomic_DNA"/>
</dbReference>
<evidence type="ECO:0000313" key="2">
    <source>
        <dbReference type="EMBL" id="GFR93236.1"/>
    </source>
</evidence>
<organism evidence="2 3">
    <name type="scientific">Elysia marginata</name>
    <dbReference type="NCBI Taxonomy" id="1093978"/>
    <lineage>
        <taxon>Eukaryota</taxon>
        <taxon>Metazoa</taxon>
        <taxon>Spiralia</taxon>
        <taxon>Lophotrochozoa</taxon>
        <taxon>Mollusca</taxon>
        <taxon>Gastropoda</taxon>
        <taxon>Heterobranchia</taxon>
        <taxon>Euthyneura</taxon>
        <taxon>Panpulmonata</taxon>
        <taxon>Sacoglossa</taxon>
        <taxon>Placobranchoidea</taxon>
        <taxon>Plakobranchidae</taxon>
        <taxon>Elysia</taxon>
    </lineage>
</organism>
<proteinExistence type="predicted"/>
<feature type="compositionally biased region" description="Low complexity" evidence="1">
    <location>
        <begin position="38"/>
        <end position="47"/>
    </location>
</feature>
<feature type="region of interest" description="Disordered" evidence="1">
    <location>
        <begin position="29"/>
        <end position="61"/>
    </location>
</feature>
<comment type="caution">
    <text evidence="2">The sequence shown here is derived from an EMBL/GenBank/DDBJ whole genome shotgun (WGS) entry which is preliminary data.</text>
</comment>
<dbReference type="AlphaFoldDB" id="A0AAV4H6E5"/>
<accession>A0AAV4H6E5</accession>
<evidence type="ECO:0000256" key="1">
    <source>
        <dbReference type="SAM" id="MobiDB-lite"/>
    </source>
</evidence>
<dbReference type="Proteomes" id="UP000762676">
    <property type="component" value="Unassembled WGS sequence"/>
</dbReference>
<name>A0AAV4H6E5_9GAST</name>
<gene>
    <name evidence="2" type="ORF">ElyMa_002637500</name>
</gene>
<keyword evidence="3" id="KW-1185">Reference proteome</keyword>
<feature type="compositionally biased region" description="Basic residues" evidence="1">
    <location>
        <begin position="51"/>
        <end position="61"/>
    </location>
</feature>
<reference evidence="2 3" key="1">
    <citation type="journal article" date="2021" name="Elife">
        <title>Chloroplast acquisition without the gene transfer in kleptoplastic sea slugs, Plakobranchus ocellatus.</title>
        <authorList>
            <person name="Maeda T."/>
            <person name="Takahashi S."/>
            <person name="Yoshida T."/>
            <person name="Shimamura S."/>
            <person name="Takaki Y."/>
            <person name="Nagai Y."/>
            <person name="Toyoda A."/>
            <person name="Suzuki Y."/>
            <person name="Arimoto A."/>
            <person name="Ishii H."/>
            <person name="Satoh N."/>
            <person name="Nishiyama T."/>
            <person name="Hasebe M."/>
            <person name="Maruyama T."/>
            <person name="Minagawa J."/>
            <person name="Obokata J."/>
            <person name="Shigenobu S."/>
        </authorList>
    </citation>
    <scope>NUCLEOTIDE SEQUENCE [LARGE SCALE GENOMIC DNA]</scope>
</reference>
<evidence type="ECO:0000313" key="3">
    <source>
        <dbReference type="Proteomes" id="UP000762676"/>
    </source>
</evidence>
<sequence>MRLINEPNWTKSYQMRLINEPNWTNSYKDGPAARRARGTAAAATADDAQNKNHHPKHQQRHAHLMKQRNVLEVRGFYRDIVRSSSWDMIWWDLIRWDTLCWDNNDMVGYDMVGFDTMGYLMLG</sequence>
<protein>
    <submittedName>
        <fullName evidence="2">Uncharacterized protein</fullName>
    </submittedName>
</protein>